<dbReference type="InterPro" id="IPR013320">
    <property type="entry name" value="ConA-like_dom_sf"/>
</dbReference>
<dbReference type="SUPFAM" id="SSF49899">
    <property type="entry name" value="Concanavalin A-like lectins/glucanases"/>
    <property type="match status" value="1"/>
</dbReference>
<dbReference type="EMBL" id="LCPO01000029">
    <property type="protein sequence ID" value="KKU98260.1"/>
    <property type="molecule type" value="Genomic_DNA"/>
</dbReference>
<name>A0A0G1XVC7_9BACT</name>
<evidence type="ECO:0000313" key="3">
    <source>
        <dbReference type="Proteomes" id="UP000034600"/>
    </source>
</evidence>
<feature type="compositionally biased region" description="Basic residues" evidence="1">
    <location>
        <begin position="1224"/>
        <end position="1241"/>
    </location>
</feature>
<accession>A0A0G1XVC7</accession>
<organism evidence="2 3">
    <name type="scientific">Candidatus Jorgensenbacteria bacterium GW2011_GWC1_48_8</name>
    <dbReference type="NCBI Taxonomy" id="1618666"/>
    <lineage>
        <taxon>Bacteria</taxon>
        <taxon>Candidatus Joergenseniibacteriota</taxon>
    </lineage>
</organism>
<dbReference type="Pfam" id="PF13385">
    <property type="entry name" value="Laminin_G_3"/>
    <property type="match status" value="1"/>
</dbReference>
<reference evidence="2 3" key="1">
    <citation type="journal article" date="2015" name="Nature">
        <title>rRNA introns, odd ribosomes, and small enigmatic genomes across a large radiation of phyla.</title>
        <authorList>
            <person name="Brown C.T."/>
            <person name="Hug L.A."/>
            <person name="Thomas B.C."/>
            <person name="Sharon I."/>
            <person name="Castelle C.J."/>
            <person name="Singh A."/>
            <person name="Wilkins M.J."/>
            <person name="Williams K.H."/>
            <person name="Banfield J.F."/>
        </authorList>
    </citation>
    <scope>NUCLEOTIDE SEQUENCE [LARGE SCALE GENOMIC DNA]</scope>
</reference>
<evidence type="ECO:0000256" key="1">
    <source>
        <dbReference type="SAM" id="MobiDB-lite"/>
    </source>
</evidence>
<dbReference type="Proteomes" id="UP000034600">
    <property type="component" value="Unassembled WGS sequence"/>
</dbReference>
<evidence type="ECO:0008006" key="4">
    <source>
        <dbReference type="Google" id="ProtNLM"/>
    </source>
</evidence>
<sequence length="1288" mass="140636">MLIPLTPNLNQQQNTQPISPNQFTIPAIPEHQPFWDFWLTIRDWLIRNLQSGHQLQGFFGSFTSNIPKWIHPYELLPTVQAANLGGSTLGSLTYVDPSFSLVGGKYDYATTFGHYTLSLAKSENAYIVSWQSPDAVGKKDVASTAFVLLENGNFLPDSWSTQVTFTAQTPYALSDHFDGSWEIRQKSTGLLIATSHLIVQFQRTALPKISANIVKEWYYTNPLCTSSLDDCPTETYWNQVGLGSLQWVWQIAPNTGCDSVNGLNIVNLTASSDGMKLSESSKLDFSSCEWSASWQEYGSLPVEIQVNGDKKGKGVFSKGAIEVKFPVNMTTIDPTFGITSTGSTSYPRAKAMTANGDAQLDTAQSKFGGSSSLYDGNGDYWSTADSADWAFGTGAFTISLWARFNVLPAANEYTWFLSQSVDTTHFWYFAVKNNAGTYEFRVRSNDGAGAGFDTAIATSFSTATWYHIELDRSGNTLYIFKDGTSAGTSTETDANPDVAGSLVIGGDAVWAVYLNGWEDDVQIMKGTALHTSNFTAPTVPYSRTSGMGIDLHFDGADAATTTVDDVLTGQTLYTKATLSGSATVTSVSFCSLTTSGSVVLGIWTDSSGPSGLKWNSSTSGTSVNASACSGSSNWTTINISSGSPTALNLGTATYWLGFQWTFVSNTYYAGPAYASGGANTGAYTWDNFGTLQSTVSSPTLSTENYSEYVTYTAGASGTPSETGNVSDALARLRNVPKSFSDALNLIDSIIKSTSKPLTETLNLTDVLSFKFVGARSFTDVLNITELLARGIGKPLSEILNLTDVLSFSFVGSRGLSDTLNLVDLLAHRTGKSPAETLNLADILSFKFIGTRTLADMLNLTDVLSHTVGKTLFDFLNLTESLSSTFIGSRANTETLTLTDLIARGAGKPLTDQLILADTFLRQFFGTRTLAEILNLTESVNTGKVLTTNLTDMVTITESLSNLYMFNRPLADNLILTELLNFSGRFSKSFTDALGITDALSKGGIKYPTDILNLTDSLTRSYFGLRSNTETLTLTETLNRQQSISFTLSDLLTITDNLTVIFHAGGGGAVINVSIADVLNLSELLSKLLVPAGGTGSGYVASPTPLIQLQLAAIPRIATLDYLTAYPTSFQLFLFKPTSVVQMRFTALNGNRTQDTLNVWYTINRNNQPYRNIPDYRLRGRYKPSNSTAANRHDNYARFIFSHYPTLESNRSINRNRQLHEHQHCPKQTRRSKKERKRTTRRVRTKLEANSFFPNHVWKPVSRVLVNNGIRRSLPDSVFMVTRLRGGDY</sequence>
<proteinExistence type="predicted"/>
<evidence type="ECO:0000313" key="2">
    <source>
        <dbReference type="EMBL" id="KKU98260.1"/>
    </source>
</evidence>
<protein>
    <recommendedName>
        <fullName evidence="4">LamG-like jellyroll fold domain-containing protein</fullName>
    </recommendedName>
</protein>
<dbReference type="Gene3D" id="2.60.120.200">
    <property type="match status" value="1"/>
</dbReference>
<gene>
    <name evidence="2" type="ORF">UY32_C0029G0007</name>
</gene>
<feature type="region of interest" description="Disordered" evidence="1">
    <location>
        <begin position="1214"/>
        <end position="1241"/>
    </location>
</feature>
<comment type="caution">
    <text evidence="2">The sequence shown here is derived from an EMBL/GenBank/DDBJ whole genome shotgun (WGS) entry which is preliminary data.</text>
</comment>